<dbReference type="SUPFAM" id="SSF50978">
    <property type="entry name" value="WD40 repeat-like"/>
    <property type="match status" value="1"/>
</dbReference>
<dbReference type="InterPro" id="IPR036322">
    <property type="entry name" value="WD40_repeat_dom_sf"/>
</dbReference>
<evidence type="ECO:0000256" key="3">
    <source>
        <dbReference type="PROSITE-ProRule" id="PRU00221"/>
    </source>
</evidence>
<dbReference type="AlphaFoldDB" id="X6M8Y8"/>
<dbReference type="InterPro" id="IPR015943">
    <property type="entry name" value="WD40/YVTN_repeat-like_dom_sf"/>
</dbReference>
<dbReference type="CDD" id="cd00200">
    <property type="entry name" value="WD40"/>
    <property type="match status" value="1"/>
</dbReference>
<dbReference type="InterPro" id="IPR050349">
    <property type="entry name" value="WD_LIS1/nudF_dynein_reg"/>
</dbReference>
<dbReference type="Proteomes" id="UP000023152">
    <property type="component" value="Unassembled WGS sequence"/>
</dbReference>
<feature type="non-terminal residue" evidence="4">
    <location>
        <position position="1"/>
    </location>
</feature>
<keyword evidence="2" id="KW-0677">Repeat</keyword>
<sequence>ENEMKTIEPMHQEELQKQRHAYEAMKHEFIEKEKNYNKLVKLLEEKNATLGRYCQKLIRDKKKQGNNEPFLSSWFSAFTFDLFRSAKMVKAFDGHSGYVNSIQFSPFDNSRSLCSCSDDATIRVWDVGTFKQMKTIHGHSDKVYCVKFSLYHRNYQHRTIICSAANDKTIRFWDLETEKEFHIFREHEDGVCSIQFSLFSSGKYLCSASKDQTIRLWDIETAKPLCILSGHTKGVCCVEFSPPQNNHGKDNGNIELIGGAGYTICSGSSDKTVRLWDVETNKELLVFRGHECTVNSVKYSSSGGNIICSGSDDKTVRLWDIRLKQEILVLKGHTNCVSCIEYSPFETTNNESNVIADSTVICSASFDNTVRFWDVRTHKQLHEIRNNSPILCLAFSQLKEKKDCNDNAGCGYTLCYGSSKGSICLWE</sequence>
<evidence type="ECO:0000256" key="1">
    <source>
        <dbReference type="ARBA" id="ARBA00022574"/>
    </source>
</evidence>
<evidence type="ECO:0000313" key="4">
    <source>
        <dbReference type="EMBL" id="ETO09922.1"/>
    </source>
</evidence>
<dbReference type="PROSITE" id="PS50082">
    <property type="entry name" value="WD_REPEATS_2"/>
    <property type="match status" value="6"/>
</dbReference>
<dbReference type="InterPro" id="IPR001680">
    <property type="entry name" value="WD40_rpt"/>
</dbReference>
<evidence type="ECO:0000256" key="2">
    <source>
        <dbReference type="ARBA" id="ARBA00022737"/>
    </source>
</evidence>
<feature type="repeat" description="WD" evidence="3">
    <location>
        <begin position="184"/>
        <end position="227"/>
    </location>
</feature>
<feature type="repeat" description="WD" evidence="3">
    <location>
        <begin position="136"/>
        <end position="183"/>
    </location>
</feature>
<reference evidence="4 5" key="1">
    <citation type="journal article" date="2013" name="Curr. Biol.">
        <title>The Genome of the Foraminiferan Reticulomyxa filosa.</title>
        <authorList>
            <person name="Glockner G."/>
            <person name="Hulsmann N."/>
            <person name="Schleicher M."/>
            <person name="Noegel A.A."/>
            <person name="Eichinger L."/>
            <person name="Gallinger C."/>
            <person name="Pawlowski J."/>
            <person name="Sierra R."/>
            <person name="Euteneuer U."/>
            <person name="Pillet L."/>
            <person name="Moustafa A."/>
            <person name="Platzer M."/>
            <person name="Groth M."/>
            <person name="Szafranski K."/>
            <person name="Schliwa M."/>
        </authorList>
    </citation>
    <scope>NUCLEOTIDE SEQUENCE [LARGE SCALE GENOMIC DNA]</scope>
</reference>
<dbReference type="SMART" id="SM00320">
    <property type="entry name" value="WD40"/>
    <property type="match status" value="7"/>
</dbReference>
<feature type="repeat" description="WD" evidence="3">
    <location>
        <begin position="330"/>
        <end position="383"/>
    </location>
</feature>
<dbReference type="EMBL" id="ASPP01023817">
    <property type="protein sequence ID" value="ETO09922.1"/>
    <property type="molecule type" value="Genomic_DNA"/>
</dbReference>
<accession>X6M8Y8</accession>
<dbReference type="Pfam" id="PF00400">
    <property type="entry name" value="WD40"/>
    <property type="match status" value="6"/>
</dbReference>
<feature type="repeat" description="WD" evidence="3">
    <location>
        <begin position="287"/>
        <end position="329"/>
    </location>
</feature>
<dbReference type="PROSITE" id="PS00678">
    <property type="entry name" value="WD_REPEATS_1"/>
    <property type="match status" value="6"/>
</dbReference>
<gene>
    <name evidence="4" type="ORF">RFI_27455</name>
</gene>
<evidence type="ECO:0000313" key="5">
    <source>
        <dbReference type="Proteomes" id="UP000023152"/>
    </source>
</evidence>
<feature type="repeat" description="WD" evidence="3">
    <location>
        <begin position="92"/>
        <end position="135"/>
    </location>
</feature>
<dbReference type="PRINTS" id="PR00320">
    <property type="entry name" value="GPROTEINBRPT"/>
</dbReference>
<dbReference type="OrthoDB" id="273771at2759"/>
<comment type="caution">
    <text evidence="4">The sequence shown here is derived from an EMBL/GenBank/DDBJ whole genome shotgun (WGS) entry which is preliminary data.</text>
</comment>
<dbReference type="PANTHER" id="PTHR44129">
    <property type="entry name" value="WD REPEAT-CONTAINING PROTEIN POP1"/>
    <property type="match status" value="1"/>
</dbReference>
<dbReference type="InterPro" id="IPR019775">
    <property type="entry name" value="WD40_repeat_CS"/>
</dbReference>
<feature type="repeat" description="WD" evidence="3">
    <location>
        <begin position="264"/>
        <end position="286"/>
    </location>
</feature>
<organism evidence="4 5">
    <name type="scientific">Reticulomyxa filosa</name>
    <dbReference type="NCBI Taxonomy" id="46433"/>
    <lineage>
        <taxon>Eukaryota</taxon>
        <taxon>Sar</taxon>
        <taxon>Rhizaria</taxon>
        <taxon>Retaria</taxon>
        <taxon>Foraminifera</taxon>
        <taxon>Monothalamids</taxon>
        <taxon>Reticulomyxidae</taxon>
        <taxon>Reticulomyxa</taxon>
    </lineage>
</organism>
<dbReference type="InterPro" id="IPR020472">
    <property type="entry name" value="WD40_PAC1"/>
</dbReference>
<dbReference type="PROSITE" id="PS50294">
    <property type="entry name" value="WD_REPEATS_REGION"/>
    <property type="match status" value="4"/>
</dbReference>
<dbReference type="Gene3D" id="2.130.10.10">
    <property type="entry name" value="YVTN repeat-like/Quinoprotein amine dehydrogenase"/>
    <property type="match status" value="3"/>
</dbReference>
<protein>
    <submittedName>
        <fullName evidence="4">WD-40 repeat-containing protein</fullName>
    </submittedName>
</protein>
<proteinExistence type="predicted"/>
<name>X6M8Y8_RETFI</name>
<keyword evidence="1 3" id="KW-0853">WD repeat</keyword>
<keyword evidence="5" id="KW-1185">Reference proteome</keyword>